<feature type="region of interest" description="Disordered" evidence="4">
    <location>
        <begin position="227"/>
        <end position="268"/>
    </location>
</feature>
<dbReference type="Gene3D" id="1.20.1160.20">
    <property type="match status" value="1"/>
</dbReference>
<dbReference type="AlphaFoldDB" id="A0A811ZF35"/>
<evidence type="ECO:0000313" key="6">
    <source>
        <dbReference type="EMBL" id="CAD7687411.1"/>
    </source>
</evidence>
<dbReference type="SMART" id="SM00228">
    <property type="entry name" value="PDZ"/>
    <property type="match status" value="1"/>
</dbReference>
<keyword evidence="7" id="KW-1185">Reference proteome</keyword>
<feature type="compositionally biased region" description="Low complexity" evidence="4">
    <location>
        <begin position="75"/>
        <end position="99"/>
    </location>
</feature>
<dbReference type="SUPFAM" id="SSF50156">
    <property type="entry name" value="PDZ domain-like"/>
    <property type="match status" value="1"/>
</dbReference>
<keyword evidence="2" id="KW-0677">Repeat</keyword>
<evidence type="ECO:0000256" key="1">
    <source>
        <dbReference type="ARBA" id="ARBA00004316"/>
    </source>
</evidence>
<reference evidence="6" key="1">
    <citation type="submission" date="2020-12" db="EMBL/GenBank/DDBJ databases">
        <authorList>
            <consortium name="Molecular Ecology Group"/>
        </authorList>
    </citation>
    <scope>NUCLEOTIDE SEQUENCE</scope>
    <source>
        <strain evidence="6">TBG_1078</strain>
    </source>
</reference>
<comment type="caution">
    <text evidence="6">The sequence shown here is derived from an EMBL/GenBank/DDBJ whole genome shotgun (WGS) entry which is preliminary data.</text>
</comment>
<gene>
    <name evidence="6" type="ORF">NYPRO_LOCUS20204</name>
</gene>
<dbReference type="InterPro" id="IPR036034">
    <property type="entry name" value="PDZ_sf"/>
</dbReference>
<evidence type="ECO:0000256" key="4">
    <source>
        <dbReference type="SAM" id="MobiDB-lite"/>
    </source>
</evidence>
<dbReference type="GO" id="GO:0007605">
    <property type="term" value="P:sensory perception of sound"/>
    <property type="evidence" value="ECO:0007669"/>
    <property type="project" value="TreeGrafter"/>
</dbReference>
<feature type="compositionally biased region" description="Basic and acidic residues" evidence="4">
    <location>
        <begin position="340"/>
        <end position="351"/>
    </location>
</feature>
<dbReference type="GO" id="GO:0032426">
    <property type="term" value="C:stereocilium tip"/>
    <property type="evidence" value="ECO:0007669"/>
    <property type="project" value="TreeGrafter"/>
</dbReference>
<dbReference type="GO" id="GO:0001917">
    <property type="term" value="C:photoreceptor inner segment"/>
    <property type="evidence" value="ECO:0007669"/>
    <property type="project" value="TreeGrafter"/>
</dbReference>
<dbReference type="GO" id="GO:0005929">
    <property type="term" value="C:cilium"/>
    <property type="evidence" value="ECO:0007669"/>
    <property type="project" value="TreeGrafter"/>
</dbReference>
<dbReference type="Proteomes" id="UP000645828">
    <property type="component" value="Unassembled WGS sequence"/>
</dbReference>
<evidence type="ECO:0000256" key="2">
    <source>
        <dbReference type="ARBA" id="ARBA00022737"/>
    </source>
</evidence>
<feature type="domain" description="PDZ" evidence="5">
    <location>
        <begin position="367"/>
        <end position="438"/>
    </location>
</feature>
<dbReference type="PANTHER" id="PTHR23116">
    <property type="entry name" value="PDZ DOMAIN CONTAINING WHIRLIN AND HARMONIN-RELATED"/>
    <property type="match status" value="1"/>
</dbReference>
<sequence>MAYYLEEYRGGSVSVEALVMALFELFNTHAKFSLLSEVRGTISPQDLDRFDHLVLRREIESMKARQPPGPGAGDTYSVVSYSDTGSSTGSHGTSTTVSSARNTLDLEETGEAVQGSTNTLPDVALGLPGCKPPPPPPPLAQGHGRPPTQRRKPAQEDVQPPSSASSHSGIVFSAPRTHSPPAGTAPAPGAPAAPDPPSSPIYASVSPANPGSKRPLDAHLALVNQHPIGPFPRVRSPPHLKSPPAEATPAGGCLPPPSPSGRPDTTGTNQHFVMVEVHRPDSEPDVNEVRALPQTRAASTLSQLSDSGQTLSEDSGVDAGEAEASAPGRGRQIASTKSRSSKEPPRNERTAEGATKPPGLLEPTSTVVRVKKSAATLGIAIEGGANTRQPLPRIVTIQRGGSAHNCGQLKVGHVILEVNGLTLRGKEHREAARIIAEAFKTKERDYIDFLVTEFNVML</sequence>
<feature type="compositionally biased region" description="Pro residues" evidence="4">
    <location>
        <begin position="130"/>
        <end position="139"/>
    </location>
</feature>
<keyword evidence="3" id="KW-0966">Cell projection</keyword>
<feature type="compositionally biased region" description="Pro residues" evidence="4">
    <location>
        <begin position="188"/>
        <end position="199"/>
    </location>
</feature>
<dbReference type="PANTHER" id="PTHR23116:SF37">
    <property type="entry name" value="WHIRLIN"/>
    <property type="match status" value="1"/>
</dbReference>
<accession>A0A811ZF35</accession>
<dbReference type="PROSITE" id="PS50106">
    <property type="entry name" value="PDZ"/>
    <property type="match status" value="1"/>
</dbReference>
<feature type="compositionally biased region" description="Polar residues" evidence="4">
    <location>
        <begin position="296"/>
        <end position="313"/>
    </location>
</feature>
<dbReference type="EMBL" id="CAJHUB010000764">
    <property type="protein sequence ID" value="CAD7687411.1"/>
    <property type="molecule type" value="Genomic_DNA"/>
</dbReference>
<dbReference type="InterPro" id="IPR051844">
    <property type="entry name" value="USH2_Complex_Protein"/>
</dbReference>
<dbReference type="CDD" id="cd06742">
    <property type="entry name" value="PDZ3_FL-whirlin-like"/>
    <property type="match status" value="1"/>
</dbReference>
<proteinExistence type="predicted"/>
<dbReference type="Gene3D" id="2.30.42.10">
    <property type="match status" value="1"/>
</dbReference>
<dbReference type="CDD" id="cd07357">
    <property type="entry name" value="HN_L-whirlin_R2_like"/>
    <property type="match status" value="1"/>
</dbReference>
<dbReference type="GO" id="GO:0060088">
    <property type="term" value="P:auditory receptor cell stereocilium organization"/>
    <property type="evidence" value="ECO:0007669"/>
    <property type="project" value="TreeGrafter"/>
</dbReference>
<comment type="subcellular location">
    <subcellularLocation>
        <location evidence="1">Cell projection</location>
    </subcellularLocation>
</comment>
<name>A0A811ZF35_NYCPR</name>
<evidence type="ECO:0000256" key="3">
    <source>
        <dbReference type="ARBA" id="ARBA00023273"/>
    </source>
</evidence>
<protein>
    <submittedName>
        <fullName evidence="6">(raccoon dog) hypothetical protein</fullName>
    </submittedName>
</protein>
<feature type="region of interest" description="Disordered" evidence="4">
    <location>
        <begin position="295"/>
        <end position="363"/>
    </location>
</feature>
<dbReference type="InterPro" id="IPR001478">
    <property type="entry name" value="PDZ"/>
</dbReference>
<evidence type="ECO:0000259" key="5">
    <source>
        <dbReference type="PROSITE" id="PS50106"/>
    </source>
</evidence>
<dbReference type="Pfam" id="PF00595">
    <property type="entry name" value="PDZ"/>
    <property type="match status" value="1"/>
</dbReference>
<dbReference type="InterPro" id="IPR033028">
    <property type="entry name" value="Whirlin_HN-like_dom2"/>
</dbReference>
<dbReference type="GO" id="GO:0005886">
    <property type="term" value="C:plasma membrane"/>
    <property type="evidence" value="ECO:0007669"/>
    <property type="project" value="TreeGrafter"/>
</dbReference>
<dbReference type="FunFam" id="2.30.42.10:FF:000079">
    <property type="entry name" value="Whirlin a"/>
    <property type="match status" value="1"/>
</dbReference>
<organism evidence="6 7">
    <name type="scientific">Nyctereutes procyonoides</name>
    <name type="common">Raccoon dog</name>
    <name type="synonym">Canis procyonoides</name>
    <dbReference type="NCBI Taxonomy" id="34880"/>
    <lineage>
        <taxon>Eukaryota</taxon>
        <taxon>Metazoa</taxon>
        <taxon>Chordata</taxon>
        <taxon>Craniata</taxon>
        <taxon>Vertebrata</taxon>
        <taxon>Euteleostomi</taxon>
        <taxon>Mammalia</taxon>
        <taxon>Eutheria</taxon>
        <taxon>Laurasiatheria</taxon>
        <taxon>Carnivora</taxon>
        <taxon>Caniformia</taxon>
        <taxon>Canidae</taxon>
        <taxon>Nyctereutes</taxon>
    </lineage>
</organism>
<dbReference type="GO" id="GO:0002142">
    <property type="term" value="C:stereocilia ankle link complex"/>
    <property type="evidence" value="ECO:0007669"/>
    <property type="project" value="TreeGrafter"/>
</dbReference>
<feature type="region of interest" description="Disordered" evidence="4">
    <location>
        <begin position="61"/>
        <end position="215"/>
    </location>
</feature>
<evidence type="ECO:0000313" key="7">
    <source>
        <dbReference type="Proteomes" id="UP000645828"/>
    </source>
</evidence>